<evidence type="ECO:0000313" key="4">
    <source>
        <dbReference type="Proteomes" id="UP000011135"/>
    </source>
</evidence>
<dbReference type="Proteomes" id="UP000011135">
    <property type="component" value="Unassembled WGS sequence"/>
</dbReference>
<dbReference type="SFLD" id="SFLDS00003">
    <property type="entry name" value="Haloacid_Dehalogenase"/>
    <property type="match status" value="1"/>
</dbReference>
<dbReference type="GO" id="GO:0009223">
    <property type="term" value="P:pyrimidine deoxyribonucleotide catabolic process"/>
    <property type="evidence" value="ECO:0007669"/>
    <property type="project" value="TreeGrafter"/>
</dbReference>
<dbReference type="Gene3D" id="1.10.40.40">
    <property type="entry name" value="Deoxyribonucleotidase, domain 2"/>
    <property type="match status" value="1"/>
</dbReference>
<dbReference type="InterPro" id="IPR023214">
    <property type="entry name" value="HAD_sf"/>
</dbReference>
<dbReference type="EMBL" id="AMZN01000037">
    <property type="protein sequence ID" value="ELR71572.1"/>
    <property type="molecule type" value="Genomic_DNA"/>
</dbReference>
<dbReference type="Gene3D" id="3.40.50.1000">
    <property type="entry name" value="HAD superfamily/HAD-like"/>
    <property type="match status" value="1"/>
</dbReference>
<keyword evidence="4" id="KW-1185">Reference proteome</keyword>
<dbReference type="SFLD" id="SFLDG01146">
    <property type="entry name" value="C1.2.2"/>
    <property type="match status" value="1"/>
</dbReference>
<gene>
    <name evidence="3" type="ORF">C900_02487</name>
</gene>
<name>L8JWH8_9BACT</name>
<dbReference type="PANTHER" id="PTHR16504">
    <property type="entry name" value="5'(3')-DEOXYRIBONUCLEOTIDASE"/>
    <property type="match status" value="1"/>
</dbReference>
<dbReference type="InterPro" id="IPR010708">
    <property type="entry name" value="5'(3')-deoxyribonucleotidase"/>
</dbReference>
<feature type="active site" description="Proton donor" evidence="2">
    <location>
        <position position="32"/>
    </location>
</feature>
<dbReference type="SUPFAM" id="SSF56784">
    <property type="entry name" value="HAD-like"/>
    <property type="match status" value="1"/>
</dbReference>
<proteinExistence type="inferred from homology"/>
<dbReference type="STRING" id="1237149.C900_02487"/>
<dbReference type="PANTHER" id="PTHR16504:SF4">
    <property type="entry name" value="5'(3')-DEOXYRIBONUCLEOTIDASE"/>
    <property type="match status" value="1"/>
</dbReference>
<sequence length="199" mass="23317">MRYMPYIYCNNLQTNTDISSKMIRKSIAIDMDNVIADIESQAISWYYEKYGVLVKKEGLHGKPEGEGFPEKERVRQFLYTPGFFRHTPVMEGAQEAVEKLSGDFDVFIVSAAMEFPQSLPEKYEWLNEHFPFISWRNIIFCGDKSVVDTDFMIDDHLKNLNYCKGRGILYTACHNVTLDYEVRVNDWEQALKYLYNNQS</sequence>
<comment type="caution">
    <text evidence="3">The sequence shown here is derived from an EMBL/GenBank/DDBJ whole genome shotgun (WGS) entry which is preliminary data.</text>
</comment>
<dbReference type="Pfam" id="PF06941">
    <property type="entry name" value="NT5C"/>
    <property type="match status" value="1"/>
</dbReference>
<protein>
    <submittedName>
        <fullName evidence="3">Putative 5'(3')-deoxyribonucleotidase</fullName>
    </submittedName>
</protein>
<dbReference type="eggNOG" id="COG4502">
    <property type="taxonomic scope" value="Bacteria"/>
</dbReference>
<dbReference type="SFLD" id="SFLDG01126">
    <property type="entry name" value="C1.2:_Nucleotidase_Like"/>
    <property type="match status" value="1"/>
</dbReference>
<dbReference type="InterPro" id="IPR036412">
    <property type="entry name" value="HAD-like_sf"/>
</dbReference>
<evidence type="ECO:0000313" key="3">
    <source>
        <dbReference type="EMBL" id="ELR71572.1"/>
    </source>
</evidence>
<comment type="similarity">
    <text evidence="1">Belongs to the 5'(3')-deoxyribonucleotidase family.</text>
</comment>
<reference evidence="3 4" key="1">
    <citation type="submission" date="2012-12" db="EMBL/GenBank/DDBJ databases">
        <title>Genome assembly of Fulvivirga imtechensis AK7.</title>
        <authorList>
            <person name="Nupur N."/>
            <person name="Khatri I."/>
            <person name="Kumar R."/>
            <person name="Subramanian S."/>
            <person name="Pinnaka A."/>
        </authorList>
    </citation>
    <scope>NUCLEOTIDE SEQUENCE [LARGE SCALE GENOMIC DNA]</scope>
    <source>
        <strain evidence="3 4">AK7</strain>
    </source>
</reference>
<dbReference type="AlphaFoldDB" id="L8JWH8"/>
<accession>L8JWH8</accession>
<evidence type="ECO:0000256" key="1">
    <source>
        <dbReference type="ARBA" id="ARBA00009589"/>
    </source>
</evidence>
<evidence type="ECO:0000256" key="2">
    <source>
        <dbReference type="PIRSR" id="PIRSR610708-1"/>
    </source>
</evidence>
<feature type="active site" description="Nucleophile" evidence="2">
    <location>
        <position position="30"/>
    </location>
</feature>
<organism evidence="3 4">
    <name type="scientific">Fulvivirga imtechensis AK7</name>
    <dbReference type="NCBI Taxonomy" id="1237149"/>
    <lineage>
        <taxon>Bacteria</taxon>
        <taxon>Pseudomonadati</taxon>
        <taxon>Bacteroidota</taxon>
        <taxon>Cytophagia</taxon>
        <taxon>Cytophagales</taxon>
        <taxon>Fulvivirgaceae</taxon>
        <taxon>Fulvivirga</taxon>
    </lineage>
</organism>
<dbReference type="GO" id="GO:0008253">
    <property type="term" value="F:5'-nucleotidase activity"/>
    <property type="evidence" value="ECO:0007669"/>
    <property type="project" value="InterPro"/>
</dbReference>